<protein>
    <submittedName>
        <fullName evidence="4">Holliday junction resolvase</fullName>
    </submittedName>
</protein>
<sequence length="206" mass="23858">MIMNKSKLFEVNLRDFLDARGEEETHDLLNSFDSKYNEDVNYFLKNKAEEFGKRGLASTYLVFTKYKGNLEFLAYYSLAMKAVVIKSDARISNSLRKKINTYSNFEPKLKSYIMSCHLIGQLGKNYNIDDYSLISGSELLELACRKVRSAQDISGGKFVYLECEDVEGLINFYENNGFTIFGKRKLDKEETNLNGKYLVQLIRYLK</sequence>
<dbReference type="PANTHER" id="PTHR36449">
    <property type="entry name" value="ACETYLTRANSFERASE-RELATED"/>
    <property type="match status" value="1"/>
</dbReference>
<dbReference type="EMBL" id="JAFBDH010000012">
    <property type="protein sequence ID" value="MBM7550984.1"/>
    <property type="molecule type" value="Genomic_DNA"/>
</dbReference>
<keyword evidence="2" id="KW-0808">Transferase</keyword>
<dbReference type="Proteomes" id="UP000720595">
    <property type="component" value="Unassembled WGS sequence"/>
</dbReference>
<keyword evidence="5" id="KW-1185">Reference proteome</keyword>
<keyword evidence="3" id="KW-0012">Acyltransferase</keyword>
<reference evidence="4 5" key="1">
    <citation type="submission" date="2021-01" db="EMBL/GenBank/DDBJ databases">
        <title>Genomic Encyclopedia of Type Strains, Phase IV (KMG-IV): sequencing the most valuable type-strain genomes for metagenomic binning, comparative biology and taxonomic classification.</title>
        <authorList>
            <person name="Goeker M."/>
        </authorList>
    </citation>
    <scope>NUCLEOTIDE SEQUENCE [LARGE SCALE GENOMIC DNA]</scope>
    <source>
        <strain evidence="4 5">DSM 21461</strain>
    </source>
</reference>
<dbReference type="InterPro" id="IPR016181">
    <property type="entry name" value="Acyl_CoA_acyltransferase"/>
</dbReference>
<evidence type="ECO:0000313" key="4">
    <source>
        <dbReference type="EMBL" id="MBM7550984.1"/>
    </source>
</evidence>
<comment type="caution">
    <text evidence="4">The sequence shown here is derived from an EMBL/GenBank/DDBJ whole genome shotgun (WGS) entry which is preliminary data.</text>
</comment>
<dbReference type="RefSeq" id="WP_205052454.1">
    <property type="nucleotide sequence ID" value="NZ_JAFBDH010000012.1"/>
</dbReference>
<dbReference type="SUPFAM" id="SSF55729">
    <property type="entry name" value="Acyl-CoA N-acyltransferases (Nat)"/>
    <property type="match status" value="1"/>
</dbReference>
<dbReference type="PANTHER" id="PTHR36449:SF1">
    <property type="entry name" value="ACETYLTRANSFERASE"/>
    <property type="match status" value="1"/>
</dbReference>
<organism evidence="4 5">
    <name type="scientific">Peptoniphilus gorbachii</name>
    <dbReference type="NCBI Taxonomy" id="411567"/>
    <lineage>
        <taxon>Bacteria</taxon>
        <taxon>Bacillati</taxon>
        <taxon>Bacillota</taxon>
        <taxon>Tissierellia</taxon>
        <taxon>Tissierellales</taxon>
        <taxon>Peptoniphilaceae</taxon>
        <taxon>Peptoniphilus</taxon>
    </lineage>
</organism>
<keyword evidence="1" id="KW-1277">Toxin-antitoxin system</keyword>
<evidence type="ECO:0000256" key="1">
    <source>
        <dbReference type="ARBA" id="ARBA00022649"/>
    </source>
</evidence>
<accession>A0ABS2MLT2</accession>
<proteinExistence type="predicted"/>
<evidence type="ECO:0000256" key="2">
    <source>
        <dbReference type="ARBA" id="ARBA00022679"/>
    </source>
</evidence>
<gene>
    <name evidence="4" type="ORF">JOD41_001730</name>
</gene>
<evidence type="ECO:0000256" key="3">
    <source>
        <dbReference type="ARBA" id="ARBA00023315"/>
    </source>
</evidence>
<name>A0ABS2MLT2_9FIRM</name>
<dbReference type="Gene3D" id="3.40.630.30">
    <property type="match status" value="1"/>
</dbReference>
<evidence type="ECO:0000313" key="5">
    <source>
        <dbReference type="Proteomes" id="UP000720595"/>
    </source>
</evidence>